<proteinExistence type="predicted"/>
<keyword evidence="5" id="KW-1185">Reference proteome</keyword>
<feature type="coiled-coil region" evidence="1">
    <location>
        <begin position="107"/>
        <end position="155"/>
    </location>
</feature>
<accession>A0A8K0GHA4</accession>
<gene>
    <name evidence="4" type="ORF">ILUMI_06367</name>
</gene>
<dbReference type="Proteomes" id="UP000801492">
    <property type="component" value="Unassembled WGS sequence"/>
</dbReference>
<evidence type="ECO:0008006" key="6">
    <source>
        <dbReference type="Google" id="ProtNLM"/>
    </source>
</evidence>
<dbReference type="OrthoDB" id="10070386at2759"/>
<keyword evidence="1" id="KW-0175">Coiled coil</keyword>
<evidence type="ECO:0000313" key="4">
    <source>
        <dbReference type="EMBL" id="KAF2899819.1"/>
    </source>
</evidence>
<evidence type="ECO:0000259" key="3">
    <source>
        <dbReference type="Pfam" id="PF21787"/>
    </source>
</evidence>
<protein>
    <recommendedName>
        <fullName evidence="6">THAP domain-containing protein 9</fullName>
    </recommendedName>
</protein>
<evidence type="ECO:0000313" key="5">
    <source>
        <dbReference type="Proteomes" id="UP000801492"/>
    </source>
</evidence>
<dbReference type="EMBL" id="VTPC01002613">
    <property type="protein sequence ID" value="KAF2899819.1"/>
    <property type="molecule type" value="Genomic_DNA"/>
</dbReference>
<feature type="domain" description="Transposable element P transposase-like RNase H" evidence="3">
    <location>
        <begin position="228"/>
        <end position="359"/>
    </location>
</feature>
<evidence type="ECO:0000259" key="2">
    <source>
        <dbReference type="Pfam" id="PF12017"/>
    </source>
</evidence>
<dbReference type="Pfam" id="PF12017">
    <property type="entry name" value="Tnp_P_element"/>
    <property type="match status" value="1"/>
</dbReference>
<comment type="caution">
    <text evidence="4">The sequence shown here is derived from an EMBL/GenBank/DDBJ whole genome shotgun (WGS) entry which is preliminary data.</text>
</comment>
<dbReference type="Pfam" id="PF21787">
    <property type="entry name" value="TNP-like_RNaseH_N"/>
    <property type="match status" value="1"/>
</dbReference>
<feature type="domain" description="THAP9-like helix-turn-helix" evidence="2">
    <location>
        <begin position="144"/>
        <end position="221"/>
    </location>
</feature>
<evidence type="ECO:0000256" key="1">
    <source>
        <dbReference type="SAM" id="Coils"/>
    </source>
</evidence>
<dbReference type="AlphaFoldDB" id="A0A8K0GHA4"/>
<organism evidence="4 5">
    <name type="scientific">Ignelater luminosus</name>
    <name type="common">Cucubano</name>
    <name type="synonym">Pyrophorus luminosus</name>
    <dbReference type="NCBI Taxonomy" id="2038154"/>
    <lineage>
        <taxon>Eukaryota</taxon>
        <taxon>Metazoa</taxon>
        <taxon>Ecdysozoa</taxon>
        <taxon>Arthropoda</taxon>
        <taxon>Hexapoda</taxon>
        <taxon>Insecta</taxon>
        <taxon>Pterygota</taxon>
        <taxon>Neoptera</taxon>
        <taxon>Endopterygota</taxon>
        <taxon>Coleoptera</taxon>
        <taxon>Polyphaga</taxon>
        <taxon>Elateriformia</taxon>
        <taxon>Elateroidea</taxon>
        <taxon>Elateridae</taxon>
        <taxon>Agrypninae</taxon>
        <taxon>Pyrophorini</taxon>
        <taxon>Ignelater</taxon>
    </lineage>
</organism>
<sequence length="366" mass="41436">MFVLNNEEDFDRFAWPMRKLTIQAVPAPSNDYFSETNCKSTTSLGMQMSSYPTGLSSTAVEISSHAVGECTSLSECCNDPCTSSKSNDDKDLNVAHFLTPRRAKRNLEMVKRTYDMQKKNIKILRQQVTRLEKRLQSFTELLQELKEQNLLSEEACIAIEEMTPDSLKAVLDRQLRSKTSKYSPELRAFTLTLQFYSSKAYKHVRQNFNNLLPHPPTIRRWYSVIGGGPGFTAKAFNAIRERAVSNSVIVNIIIDEMSIRQLVQWTGEEYRGFVDLGTCLTSDSENKPEATNALAFMAVALNSRWKVPLGYFLIKSLTAAERANLLKLRLELLYETGAQAYSVTFNGAPVNINMCNYLGANYDIHK</sequence>
<name>A0A8K0GHA4_IGNLU</name>
<dbReference type="InterPro" id="IPR048365">
    <property type="entry name" value="TNP-like_RNaseH_N"/>
</dbReference>
<dbReference type="InterPro" id="IPR021896">
    <property type="entry name" value="THAP9-like_HTH"/>
</dbReference>
<reference evidence="4" key="1">
    <citation type="submission" date="2019-08" db="EMBL/GenBank/DDBJ databases">
        <title>The genome of the North American firefly Photinus pyralis.</title>
        <authorList>
            <consortium name="Photinus pyralis genome working group"/>
            <person name="Fallon T.R."/>
            <person name="Sander Lower S.E."/>
            <person name="Weng J.-K."/>
        </authorList>
    </citation>
    <scope>NUCLEOTIDE SEQUENCE</scope>
    <source>
        <strain evidence="4">TRF0915ILg1</strain>
        <tissue evidence="4">Whole body</tissue>
    </source>
</reference>